<dbReference type="EMBL" id="JBDFQZ010000013">
    <property type="protein sequence ID" value="KAK9668657.1"/>
    <property type="molecule type" value="Genomic_DNA"/>
</dbReference>
<keyword evidence="2" id="KW-0645">Protease</keyword>
<keyword evidence="4" id="KW-0812">Transmembrane</keyword>
<sequence>MGRAGYVGKMPQWHKEEVAEETLIDLDVDPSETQKSVTSRLTDRGYTWIKGHTPSSRKPPPHTQKVIDSIKHWSEKEERGEFVPSRKEDVLVKATGKHDHPGRTRGVGSYVGLQTYFGKPTSRAPRGKLLLLLVGSLCLIVRIFVAEGMAWPYVEGKLVHNTPLSPHNVHVSIDRVIEATAPLPIPWGGYERVGEVGGSFAQWQKSLVLLGLDEDKSKDKHMSTVKSKDTKESGNKTKQVDVPIKIGELKAKRTDKMKTKTCSKNTKDFGNKQEANCADKVQTIVKSKTTKEQGNKDQGVDVPLNIVEKWLNISMLQLWGSFLHEYGTSLGVSKVVGYLCPERLSSYVHDPVEMKKYVSHALKIQENKKYVMGAFFELDHWMLVVFCPKDDIAYIFDSDQKTKKTLAIKDHLPVIWKLFYVVCGRRLPSKKNILEIKLINCPQQPHDFECGYYVMKWMYYITAYYSMIEDNLGKSVSGSTMLVEDMDQVRELLAKYCMEHL</sequence>
<evidence type="ECO:0000313" key="6">
    <source>
        <dbReference type="EMBL" id="KAK9668657.1"/>
    </source>
</evidence>
<accession>A0AAW1GY78</accession>
<dbReference type="Proteomes" id="UP001443914">
    <property type="component" value="Unassembled WGS sequence"/>
</dbReference>
<comment type="similarity">
    <text evidence="1">Belongs to the peptidase C48 family.</text>
</comment>
<evidence type="ECO:0000256" key="1">
    <source>
        <dbReference type="ARBA" id="ARBA00005234"/>
    </source>
</evidence>
<dbReference type="InterPro" id="IPR003653">
    <property type="entry name" value="Peptidase_C48_C"/>
</dbReference>
<comment type="caution">
    <text evidence="6">The sequence shown here is derived from an EMBL/GenBank/DDBJ whole genome shotgun (WGS) entry which is preliminary data.</text>
</comment>
<dbReference type="GO" id="GO:0006508">
    <property type="term" value="P:proteolysis"/>
    <property type="evidence" value="ECO:0007669"/>
    <property type="project" value="UniProtKB-KW"/>
</dbReference>
<evidence type="ECO:0000256" key="2">
    <source>
        <dbReference type="ARBA" id="ARBA00022670"/>
    </source>
</evidence>
<keyword evidence="7" id="KW-1185">Reference proteome</keyword>
<dbReference type="InterPro" id="IPR038765">
    <property type="entry name" value="Papain-like_cys_pep_sf"/>
</dbReference>
<dbReference type="InterPro" id="IPR058352">
    <property type="entry name" value="DUF8039"/>
</dbReference>
<dbReference type="SUPFAM" id="SSF54001">
    <property type="entry name" value="Cysteine proteinases"/>
    <property type="match status" value="1"/>
</dbReference>
<feature type="transmembrane region" description="Helical" evidence="4">
    <location>
        <begin position="129"/>
        <end position="154"/>
    </location>
</feature>
<keyword evidence="3" id="KW-0378">Hydrolase</keyword>
<gene>
    <name evidence="6" type="ORF">RND81_13G075700</name>
</gene>
<dbReference type="PANTHER" id="PTHR33018">
    <property type="entry name" value="OS10G0338966 PROTEIN-RELATED"/>
    <property type="match status" value="1"/>
</dbReference>
<dbReference type="AlphaFoldDB" id="A0AAW1GY78"/>
<organism evidence="6 7">
    <name type="scientific">Saponaria officinalis</name>
    <name type="common">Common soapwort</name>
    <name type="synonym">Lychnis saponaria</name>
    <dbReference type="NCBI Taxonomy" id="3572"/>
    <lineage>
        <taxon>Eukaryota</taxon>
        <taxon>Viridiplantae</taxon>
        <taxon>Streptophyta</taxon>
        <taxon>Embryophyta</taxon>
        <taxon>Tracheophyta</taxon>
        <taxon>Spermatophyta</taxon>
        <taxon>Magnoliopsida</taxon>
        <taxon>eudicotyledons</taxon>
        <taxon>Gunneridae</taxon>
        <taxon>Pentapetalae</taxon>
        <taxon>Caryophyllales</taxon>
        <taxon>Caryophyllaceae</taxon>
        <taxon>Caryophylleae</taxon>
        <taxon>Saponaria</taxon>
    </lineage>
</organism>
<dbReference type="Pfam" id="PF02902">
    <property type="entry name" value="Peptidase_C48"/>
    <property type="match status" value="1"/>
</dbReference>
<evidence type="ECO:0000256" key="4">
    <source>
        <dbReference type="SAM" id="Phobius"/>
    </source>
</evidence>
<dbReference type="PROSITE" id="PS50600">
    <property type="entry name" value="ULP_PROTEASE"/>
    <property type="match status" value="1"/>
</dbReference>
<keyword evidence="4" id="KW-0472">Membrane</keyword>
<feature type="domain" description="Ubiquitin-like protease family profile" evidence="5">
    <location>
        <begin position="283"/>
        <end position="461"/>
    </location>
</feature>
<dbReference type="Pfam" id="PF26133">
    <property type="entry name" value="DUF8039"/>
    <property type="match status" value="1"/>
</dbReference>
<reference evidence="6" key="1">
    <citation type="submission" date="2024-03" db="EMBL/GenBank/DDBJ databases">
        <title>WGS assembly of Saponaria officinalis var. Norfolk2.</title>
        <authorList>
            <person name="Jenkins J."/>
            <person name="Shu S."/>
            <person name="Grimwood J."/>
            <person name="Barry K."/>
            <person name="Goodstein D."/>
            <person name="Schmutz J."/>
            <person name="Leebens-Mack J."/>
            <person name="Osbourn A."/>
        </authorList>
    </citation>
    <scope>NUCLEOTIDE SEQUENCE [LARGE SCALE GENOMIC DNA]</scope>
    <source>
        <strain evidence="6">JIC</strain>
    </source>
</reference>
<dbReference type="GO" id="GO:0008234">
    <property type="term" value="F:cysteine-type peptidase activity"/>
    <property type="evidence" value="ECO:0007669"/>
    <property type="project" value="InterPro"/>
</dbReference>
<evidence type="ECO:0000313" key="7">
    <source>
        <dbReference type="Proteomes" id="UP001443914"/>
    </source>
</evidence>
<proteinExistence type="inferred from homology"/>
<name>A0AAW1GY78_SAPOF</name>
<dbReference type="PANTHER" id="PTHR33018:SF31">
    <property type="entry name" value="TRANSPOSASE, PTTA_EN_SPM, PLANT"/>
    <property type="match status" value="1"/>
</dbReference>
<evidence type="ECO:0000256" key="3">
    <source>
        <dbReference type="ARBA" id="ARBA00022801"/>
    </source>
</evidence>
<protein>
    <recommendedName>
        <fullName evidence="5">Ubiquitin-like protease family profile domain-containing protein</fullName>
    </recommendedName>
</protein>
<evidence type="ECO:0000259" key="5">
    <source>
        <dbReference type="PROSITE" id="PS50600"/>
    </source>
</evidence>
<dbReference type="Gene3D" id="3.40.395.10">
    <property type="entry name" value="Adenoviral Proteinase, Chain A"/>
    <property type="match status" value="1"/>
</dbReference>
<keyword evidence="4" id="KW-1133">Transmembrane helix</keyword>